<reference evidence="2 3" key="1">
    <citation type="submission" date="2024-07" db="EMBL/GenBank/DDBJ databases">
        <title>Chromosome-level genome assembly of the water stick insect Ranatra chinensis (Heteroptera: Nepidae).</title>
        <authorList>
            <person name="Liu X."/>
        </authorList>
    </citation>
    <scope>NUCLEOTIDE SEQUENCE [LARGE SCALE GENOMIC DNA]</scope>
    <source>
        <strain evidence="2">Cailab_2021Rc</strain>
        <tissue evidence="2">Muscle</tissue>
    </source>
</reference>
<dbReference type="AlphaFoldDB" id="A0ABD0YX61"/>
<evidence type="ECO:0000313" key="2">
    <source>
        <dbReference type="EMBL" id="KAL1131182.1"/>
    </source>
</evidence>
<comment type="caution">
    <text evidence="2">The sequence shown here is derived from an EMBL/GenBank/DDBJ whole genome shotgun (WGS) entry which is preliminary data.</text>
</comment>
<accession>A0ABD0YX61</accession>
<dbReference type="Proteomes" id="UP001558652">
    <property type="component" value="Unassembled WGS sequence"/>
</dbReference>
<proteinExistence type="predicted"/>
<dbReference type="EMBL" id="JBFDAA010000007">
    <property type="protein sequence ID" value="KAL1131182.1"/>
    <property type="molecule type" value="Genomic_DNA"/>
</dbReference>
<feature type="region of interest" description="Disordered" evidence="1">
    <location>
        <begin position="20"/>
        <end position="44"/>
    </location>
</feature>
<sequence>MSSKPRNMFYQNKKREKMEIGWSPARAVEKGEHGDPEGRGSGSGTISCTNGAHFRFHSNGYCYVDRDQWNTRIRWYSILRLSPSPLKTSSDGQSPQCRSPSCSYFGASRAV</sequence>
<evidence type="ECO:0000313" key="3">
    <source>
        <dbReference type="Proteomes" id="UP001558652"/>
    </source>
</evidence>
<feature type="compositionally biased region" description="Polar residues" evidence="1">
    <location>
        <begin position="85"/>
        <end position="102"/>
    </location>
</feature>
<protein>
    <submittedName>
        <fullName evidence="2">Uncharacterized protein</fullName>
    </submittedName>
</protein>
<gene>
    <name evidence="2" type="ORF">AAG570_012418</name>
</gene>
<evidence type="ECO:0000256" key="1">
    <source>
        <dbReference type="SAM" id="MobiDB-lite"/>
    </source>
</evidence>
<feature type="compositionally biased region" description="Basic and acidic residues" evidence="1">
    <location>
        <begin position="27"/>
        <end position="38"/>
    </location>
</feature>
<feature type="region of interest" description="Disordered" evidence="1">
    <location>
        <begin position="85"/>
        <end position="111"/>
    </location>
</feature>
<name>A0ABD0YX61_9HEMI</name>
<organism evidence="2 3">
    <name type="scientific">Ranatra chinensis</name>
    <dbReference type="NCBI Taxonomy" id="642074"/>
    <lineage>
        <taxon>Eukaryota</taxon>
        <taxon>Metazoa</taxon>
        <taxon>Ecdysozoa</taxon>
        <taxon>Arthropoda</taxon>
        <taxon>Hexapoda</taxon>
        <taxon>Insecta</taxon>
        <taxon>Pterygota</taxon>
        <taxon>Neoptera</taxon>
        <taxon>Paraneoptera</taxon>
        <taxon>Hemiptera</taxon>
        <taxon>Heteroptera</taxon>
        <taxon>Panheteroptera</taxon>
        <taxon>Nepomorpha</taxon>
        <taxon>Nepidae</taxon>
        <taxon>Ranatrinae</taxon>
        <taxon>Ranatra</taxon>
    </lineage>
</organism>
<keyword evidence="3" id="KW-1185">Reference proteome</keyword>